<dbReference type="EMBL" id="JBHSQV010000185">
    <property type="protein sequence ID" value="MFC5988847.1"/>
    <property type="molecule type" value="Genomic_DNA"/>
</dbReference>
<dbReference type="PANTHER" id="PTHR34299:SF1">
    <property type="entry name" value="DIACYLGLYCEROL KINASE"/>
    <property type="match status" value="1"/>
</dbReference>
<keyword evidence="11" id="KW-0443">Lipid metabolism</keyword>
<evidence type="ECO:0000256" key="3">
    <source>
        <dbReference type="ARBA" id="ARBA00022475"/>
    </source>
</evidence>
<evidence type="ECO:0000256" key="1">
    <source>
        <dbReference type="ARBA" id="ARBA00004651"/>
    </source>
</evidence>
<keyword evidence="4" id="KW-0444">Lipid biosynthesis</keyword>
<keyword evidence="14" id="KW-1208">Phospholipid metabolism</keyword>
<evidence type="ECO:0000256" key="5">
    <source>
        <dbReference type="ARBA" id="ARBA00022679"/>
    </source>
</evidence>
<evidence type="ECO:0000256" key="6">
    <source>
        <dbReference type="ARBA" id="ARBA00022692"/>
    </source>
</evidence>
<dbReference type="InterPro" id="IPR000829">
    <property type="entry name" value="DAGK"/>
</dbReference>
<comment type="similarity">
    <text evidence="2">Belongs to the bacterial diacylglycerol kinase family.</text>
</comment>
<evidence type="ECO:0000256" key="2">
    <source>
        <dbReference type="ARBA" id="ARBA00005967"/>
    </source>
</evidence>
<evidence type="ECO:0000256" key="11">
    <source>
        <dbReference type="ARBA" id="ARBA00023098"/>
    </source>
</evidence>
<evidence type="ECO:0000256" key="4">
    <source>
        <dbReference type="ARBA" id="ARBA00022516"/>
    </source>
</evidence>
<dbReference type="Gene3D" id="1.10.287.3610">
    <property type="match status" value="1"/>
</dbReference>
<sequence>MNPWRKSAVKSFTFAAQGIAFTLRTQRNLQLHFIAGLGVVILSFLLGVGTSQLCLLILAMAMVIACELLNTAVECIVDLVQPEFHPLAKAAKDTAAAAVLVSAVFAVCIGILILLPEIVHASDGGTPLWRWLVMLLLGAAYFGGLLYSAWYKLTNRKAEEHQKKE</sequence>
<dbReference type="GO" id="GO:0016301">
    <property type="term" value="F:kinase activity"/>
    <property type="evidence" value="ECO:0007669"/>
    <property type="project" value="UniProtKB-KW"/>
</dbReference>
<comment type="caution">
    <text evidence="16">The sequence shown here is derived from an EMBL/GenBank/DDBJ whole genome shotgun (WGS) entry which is preliminary data.</text>
</comment>
<name>A0ABW1IUM7_9BACL</name>
<dbReference type="PANTHER" id="PTHR34299">
    <property type="entry name" value="DIACYLGLYCEROL KINASE"/>
    <property type="match status" value="1"/>
</dbReference>
<evidence type="ECO:0000313" key="16">
    <source>
        <dbReference type="EMBL" id="MFC5988847.1"/>
    </source>
</evidence>
<comment type="subcellular location">
    <subcellularLocation>
        <location evidence="1">Cell membrane</location>
        <topology evidence="1">Multi-pass membrane protein</topology>
    </subcellularLocation>
</comment>
<gene>
    <name evidence="16" type="ORF">ACFPXP_20790</name>
</gene>
<organism evidence="16 17">
    <name type="scientific">Marinicrinis lubricantis</name>
    <dbReference type="NCBI Taxonomy" id="2086470"/>
    <lineage>
        <taxon>Bacteria</taxon>
        <taxon>Bacillati</taxon>
        <taxon>Bacillota</taxon>
        <taxon>Bacilli</taxon>
        <taxon>Bacillales</taxon>
        <taxon>Paenibacillaceae</taxon>
    </lineage>
</organism>
<proteinExistence type="inferred from homology"/>
<protein>
    <submittedName>
        <fullName evidence="16">Diacylglycerol kinase family protein</fullName>
        <ecNumber evidence="16">2.7.1.-</ecNumber>
    </submittedName>
</protein>
<accession>A0ABW1IUM7</accession>
<keyword evidence="13" id="KW-0594">Phospholipid biosynthesis</keyword>
<keyword evidence="7" id="KW-0547">Nucleotide-binding</keyword>
<feature type="transmembrane region" description="Helical" evidence="15">
    <location>
        <begin position="128"/>
        <end position="147"/>
    </location>
</feature>
<evidence type="ECO:0000256" key="8">
    <source>
        <dbReference type="ARBA" id="ARBA00022777"/>
    </source>
</evidence>
<evidence type="ECO:0000256" key="9">
    <source>
        <dbReference type="ARBA" id="ARBA00022840"/>
    </source>
</evidence>
<dbReference type="CDD" id="cd14265">
    <property type="entry name" value="UDPK_IM_like"/>
    <property type="match status" value="1"/>
</dbReference>
<evidence type="ECO:0000256" key="12">
    <source>
        <dbReference type="ARBA" id="ARBA00023136"/>
    </source>
</evidence>
<keyword evidence="12 15" id="KW-0472">Membrane</keyword>
<keyword evidence="9" id="KW-0067">ATP-binding</keyword>
<dbReference type="Proteomes" id="UP001596250">
    <property type="component" value="Unassembled WGS sequence"/>
</dbReference>
<dbReference type="Pfam" id="PF01219">
    <property type="entry name" value="DAGK_prokar"/>
    <property type="match status" value="1"/>
</dbReference>
<evidence type="ECO:0000256" key="13">
    <source>
        <dbReference type="ARBA" id="ARBA00023209"/>
    </source>
</evidence>
<dbReference type="EC" id="2.7.1.-" evidence="16"/>
<evidence type="ECO:0000256" key="15">
    <source>
        <dbReference type="SAM" id="Phobius"/>
    </source>
</evidence>
<evidence type="ECO:0000256" key="10">
    <source>
        <dbReference type="ARBA" id="ARBA00022989"/>
    </source>
</evidence>
<dbReference type="PROSITE" id="PS01069">
    <property type="entry name" value="DAGK_PROKAR"/>
    <property type="match status" value="1"/>
</dbReference>
<keyword evidence="6 15" id="KW-0812">Transmembrane</keyword>
<feature type="transmembrane region" description="Helical" evidence="15">
    <location>
        <begin position="55"/>
        <end position="73"/>
    </location>
</feature>
<keyword evidence="10 15" id="KW-1133">Transmembrane helix</keyword>
<feature type="transmembrane region" description="Helical" evidence="15">
    <location>
        <begin position="31"/>
        <end position="49"/>
    </location>
</feature>
<feature type="transmembrane region" description="Helical" evidence="15">
    <location>
        <begin position="94"/>
        <end position="116"/>
    </location>
</feature>
<keyword evidence="3" id="KW-1003">Cell membrane</keyword>
<evidence type="ECO:0000256" key="7">
    <source>
        <dbReference type="ARBA" id="ARBA00022741"/>
    </source>
</evidence>
<reference evidence="17" key="1">
    <citation type="journal article" date="2019" name="Int. J. Syst. Evol. Microbiol.">
        <title>The Global Catalogue of Microorganisms (GCM) 10K type strain sequencing project: providing services to taxonomists for standard genome sequencing and annotation.</title>
        <authorList>
            <consortium name="The Broad Institute Genomics Platform"/>
            <consortium name="The Broad Institute Genome Sequencing Center for Infectious Disease"/>
            <person name="Wu L."/>
            <person name="Ma J."/>
        </authorList>
    </citation>
    <scope>NUCLEOTIDE SEQUENCE [LARGE SCALE GENOMIC DNA]</scope>
    <source>
        <strain evidence="17">CCM 8749</strain>
    </source>
</reference>
<evidence type="ECO:0000313" key="17">
    <source>
        <dbReference type="Proteomes" id="UP001596250"/>
    </source>
</evidence>
<keyword evidence="8 16" id="KW-0418">Kinase</keyword>
<dbReference type="RefSeq" id="WP_379896358.1">
    <property type="nucleotide sequence ID" value="NZ_CBCSCT010000007.1"/>
</dbReference>
<evidence type="ECO:0000256" key="14">
    <source>
        <dbReference type="ARBA" id="ARBA00023264"/>
    </source>
</evidence>
<keyword evidence="17" id="KW-1185">Reference proteome</keyword>
<keyword evidence="5 16" id="KW-0808">Transferase</keyword>
<dbReference type="InterPro" id="IPR033717">
    <property type="entry name" value="UDPK"/>
</dbReference>
<dbReference type="InterPro" id="IPR036945">
    <property type="entry name" value="DAGK_sf"/>
</dbReference>